<organism evidence="8 9">
    <name type="scientific">Mesorhabditis spiculigera</name>
    <dbReference type="NCBI Taxonomy" id="96644"/>
    <lineage>
        <taxon>Eukaryota</taxon>
        <taxon>Metazoa</taxon>
        <taxon>Ecdysozoa</taxon>
        <taxon>Nematoda</taxon>
        <taxon>Chromadorea</taxon>
        <taxon>Rhabditida</taxon>
        <taxon>Rhabditina</taxon>
        <taxon>Rhabditomorpha</taxon>
        <taxon>Rhabditoidea</taxon>
        <taxon>Rhabditidae</taxon>
        <taxon>Mesorhabditinae</taxon>
        <taxon>Mesorhabditis</taxon>
    </lineage>
</organism>
<name>A0AA36D920_9BILA</name>
<keyword evidence="9" id="KW-1185">Reference proteome</keyword>
<dbReference type="GO" id="GO:0002178">
    <property type="term" value="C:palmitoyltransferase complex"/>
    <property type="evidence" value="ECO:0007669"/>
    <property type="project" value="TreeGrafter"/>
</dbReference>
<dbReference type="EMBL" id="CATQJA010002665">
    <property type="protein sequence ID" value="CAJ0583021.1"/>
    <property type="molecule type" value="Genomic_DNA"/>
</dbReference>
<evidence type="ECO:0000313" key="8">
    <source>
        <dbReference type="EMBL" id="CAJ0583021.1"/>
    </source>
</evidence>
<gene>
    <name evidence="8" type="ORF">MSPICULIGERA_LOCUS21139</name>
</gene>
<evidence type="ECO:0000256" key="1">
    <source>
        <dbReference type="ARBA" id="ARBA00004406"/>
    </source>
</evidence>
<evidence type="ECO:0000256" key="5">
    <source>
        <dbReference type="ARBA" id="ARBA00022824"/>
    </source>
</evidence>
<dbReference type="InterPro" id="IPR019383">
    <property type="entry name" value="Golgin_A_7/ERF4"/>
</dbReference>
<sequence>MARNNGTIDLNGKKRVFIPRDYSIGIQVRFSTEFPEELIRKIDENAWKDIIMELNAKYSALEGVSTASIIETILGCASCYLIRCCTVPLCEKKMNEVGRFIDELNQDVLVPRGLYLSNPMERGLRCLEVTVLNEDAEVAPVVAEPVKITTPLQPRL</sequence>
<comment type="subcellular location">
    <subcellularLocation>
        <location evidence="1">Endoplasmic reticulum membrane</location>
        <topology evidence="1">Peripheral membrane protein</topology>
    </subcellularLocation>
</comment>
<evidence type="ECO:0000259" key="7">
    <source>
        <dbReference type="Pfam" id="PF10256"/>
    </source>
</evidence>
<dbReference type="InterPro" id="IPR051371">
    <property type="entry name" value="Ras_palmitoyltransferase"/>
</dbReference>
<dbReference type="PANTHER" id="PTHR13254:SF0">
    <property type="entry name" value="GOLGIN SUBFAMILY A MEMBER 7_ERF4 DOMAIN-CONTAINING PROTEIN"/>
    <property type="match status" value="1"/>
</dbReference>
<dbReference type="AlphaFoldDB" id="A0AA36D920"/>
<evidence type="ECO:0000256" key="2">
    <source>
        <dbReference type="ARBA" id="ARBA00007732"/>
    </source>
</evidence>
<keyword evidence="6" id="KW-0472">Membrane</keyword>
<dbReference type="PANTHER" id="PTHR13254">
    <property type="entry name" value="GOLGI AUTOANTIGEN, GOLGIN SUBFAMILY A, 7"/>
    <property type="match status" value="1"/>
</dbReference>
<proteinExistence type="inferred from homology"/>
<comment type="subunit">
    <text evidence="3">Interacts with ERF2.</text>
</comment>
<evidence type="ECO:0000256" key="4">
    <source>
        <dbReference type="ARBA" id="ARBA00018463"/>
    </source>
</evidence>
<dbReference type="GO" id="GO:0006612">
    <property type="term" value="P:protein targeting to membrane"/>
    <property type="evidence" value="ECO:0007669"/>
    <property type="project" value="TreeGrafter"/>
</dbReference>
<accession>A0AA36D920</accession>
<feature type="domain" description="Golgin subfamily A member 7/ERF4" evidence="7">
    <location>
        <begin position="16"/>
        <end position="128"/>
    </location>
</feature>
<feature type="non-terminal residue" evidence="8">
    <location>
        <position position="1"/>
    </location>
</feature>
<evidence type="ECO:0000313" key="9">
    <source>
        <dbReference type="Proteomes" id="UP001177023"/>
    </source>
</evidence>
<dbReference type="Proteomes" id="UP001177023">
    <property type="component" value="Unassembled WGS sequence"/>
</dbReference>
<dbReference type="GO" id="GO:0005789">
    <property type="term" value="C:endoplasmic reticulum membrane"/>
    <property type="evidence" value="ECO:0007669"/>
    <property type="project" value="UniProtKB-SubCell"/>
</dbReference>
<dbReference type="Pfam" id="PF10256">
    <property type="entry name" value="Erf4"/>
    <property type="match status" value="1"/>
</dbReference>
<evidence type="ECO:0000256" key="3">
    <source>
        <dbReference type="ARBA" id="ARBA00011396"/>
    </source>
</evidence>
<reference evidence="8" key="1">
    <citation type="submission" date="2023-06" db="EMBL/GenBank/DDBJ databases">
        <authorList>
            <person name="Delattre M."/>
        </authorList>
    </citation>
    <scope>NUCLEOTIDE SEQUENCE</scope>
    <source>
        <strain evidence="8">AF72</strain>
    </source>
</reference>
<comment type="similarity">
    <text evidence="2">Belongs to the ERF4 family.</text>
</comment>
<evidence type="ECO:0000256" key="6">
    <source>
        <dbReference type="ARBA" id="ARBA00023136"/>
    </source>
</evidence>
<protein>
    <recommendedName>
        <fullName evidence="4">Ras modification protein ERF4</fullName>
    </recommendedName>
</protein>
<keyword evidence="5" id="KW-0256">Endoplasmic reticulum</keyword>
<comment type="caution">
    <text evidence="8">The sequence shown here is derived from an EMBL/GenBank/DDBJ whole genome shotgun (WGS) entry which is preliminary data.</text>
</comment>